<keyword evidence="2 9" id="KW-0813">Transport</keyword>
<keyword evidence="6 9" id="KW-0406">Ion transport</keyword>
<evidence type="ECO:0000256" key="4">
    <source>
        <dbReference type="ARBA" id="ARBA00022781"/>
    </source>
</evidence>
<evidence type="ECO:0000256" key="7">
    <source>
        <dbReference type="ARBA" id="ARBA00023128"/>
    </source>
</evidence>
<dbReference type="Gene3D" id="1.20.5.2210">
    <property type="match status" value="1"/>
</dbReference>
<evidence type="ECO:0000256" key="9">
    <source>
        <dbReference type="RuleBase" id="RU368017"/>
    </source>
</evidence>
<organism evidence="10">
    <name type="scientific">Ixodes ricinus</name>
    <name type="common">Common tick</name>
    <name type="synonym">Acarus ricinus</name>
    <dbReference type="NCBI Taxonomy" id="34613"/>
    <lineage>
        <taxon>Eukaryota</taxon>
        <taxon>Metazoa</taxon>
        <taxon>Ecdysozoa</taxon>
        <taxon>Arthropoda</taxon>
        <taxon>Chelicerata</taxon>
        <taxon>Arachnida</taxon>
        <taxon>Acari</taxon>
        <taxon>Parasitiformes</taxon>
        <taxon>Ixodida</taxon>
        <taxon>Ixodoidea</taxon>
        <taxon>Ixodidae</taxon>
        <taxon>Ixodinae</taxon>
        <taxon>Ixodes</taxon>
    </lineage>
</organism>
<reference evidence="10" key="1">
    <citation type="submission" date="2012-12" db="EMBL/GenBank/DDBJ databases">
        <title>Identification and characterization of a phenylalanine ammonia-lyase gene family in Isatis indigotica Fort.</title>
        <authorList>
            <person name="Liu Q."/>
            <person name="Chen J."/>
            <person name="Zhou X."/>
            <person name="Di P."/>
            <person name="Xiao Y."/>
            <person name="Xuan H."/>
            <person name="Zhang L."/>
            <person name="Chen W."/>
        </authorList>
    </citation>
    <scope>NUCLEOTIDE SEQUENCE</scope>
    <source>
        <tissue evidence="10">Salivary gland</tissue>
    </source>
</reference>
<keyword evidence="7 9" id="KW-0496">Mitochondrion</keyword>
<evidence type="ECO:0000256" key="6">
    <source>
        <dbReference type="ARBA" id="ARBA00023065"/>
    </source>
</evidence>
<dbReference type="PANTHER" id="PTHR12733">
    <property type="entry name" value="MITOCHONDRIAL ATP SYNTHASE B CHAIN"/>
    <property type="match status" value="1"/>
</dbReference>
<comment type="similarity">
    <text evidence="1 9">Belongs to the eukaryotic ATPase B chain family.</text>
</comment>
<dbReference type="EMBL" id="GADI01003980">
    <property type="protein sequence ID" value="JAA69828.1"/>
    <property type="molecule type" value="mRNA"/>
</dbReference>
<dbReference type="GO" id="GO:0045259">
    <property type="term" value="C:proton-transporting ATP synthase complex"/>
    <property type="evidence" value="ECO:0007669"/>
    <property type="project" value="UniProtKB-KW"/>
</dbReference>
<comment type="subcellular location">
    <subcellularLocation>
        <location evidence="9">Mitochondrion</location>
    </subcellularLocation>
    <subcellularLocation>
        <location evidence="9">Mitochondrion inner membrane</location>
    </subcellularLocation>
</comment>
<dbReference type="Pfam" id="PF05405">
    <property type="entry name" value="Mt_ATP-synt_B"/>
    <property type="match status" value="1"/>
</dbReference>
<proteinExistence type="evidence at transcript level"/>
<name>A0A0K8RG43_IXORI</name>
<dbReference type="GO" id="GO:0005743">
    <property type="term" value="C:mitochondrial inner membrane"/>
    <property type="evidence" value="ECO:0007669"/>
    <property type="project" value="UniProtKB-SubCell"/>
</dbReference>
<dbReference type="GO" id="GO:0046933">
    <property type="term" value="F:proton-transporting ATP synthase activity, rotational mechanism"/>
    <property type="evidence" value="ECO:0007669"/>
    <property type="project" value="TreeGrafter"/>
</dbReference>
<dbReference type="InterPro" id="IPR008688">
    <property type="entry name" value="ATP_synth_Bsub_B/MI25"/>
</dbReference>
<dbReference type="FunFam" id="1.20.5.2210:FF:000003">
    <property type="entry name" value="ATP synthase subunit B"/>
    <property type="match status" value="1"/>
</dbReference>
<dbReference type="SUPFAM" id="SSF161060">
    <property type="entry name" value="ATP synthase B chain-like"/>
    <property type="match status" value="1"/>
</dbReference>
<evidence type="ECO:0000256" key="1">
    <source>
        <dbReference type="ARBA" id="ARBA00007479"/>
    </source>
</evidence>
<evidence type="ECO:0000313" key="10">
    <source>
        <dbReference type="EMBL" id="JAA69828.1"/>
    </source>
</evidence>
<evidence type="ECO:0000256" key="5">
    <source>
        <dbReference type="ARBA" id="ARBA00022792"/>
    </source>
</evidence>
<accession>A0A0K8RG43</accession>
<keyword evidence="8 9" id="KW-0472">Membrane</keyword>
<evidence type="ECO:0000256" key="8">
    <source>
        <dbReference type="ARBA" id="ARBA00023136"/>
    </source>
</evidence>
<protein>
    <recommendedName>
        <fullName evidence="9">ATP synthase subunit b</fullName>
    </recommendedName>
</protein>
<comment type="subunit">
    <text evidence="9">F-type ATPases have 2 components, CF(1) - the catalytic core - and CF(0) - the membrane proton channel. CF(1) and CF(0) have multiple subunits.</text>
</comment>
<keyword evidence="3 9" id="KW-0138">CF(0)</keyword>
<comment type="function">
    <text evidence="9">Subunit b, of the mitochondrial membrane ATP synthase complex (F(1)F(0) ATP synthase or Complex V) that produces ATP from ADP in the presence of a proton gradient across the membrane which is generated by electron transport complexes of the respiratory chain. ATP synthase complex consist of a soluble F(1) head domain - the catalytic core - and a membrane F(1) domain - the membrane proton channel. These two domains are linked by a central stalk rotating inside the F(1) region and a stationary peripheral stalk. During catalysis, ATP synthesis in the catalytic domain of F(1) is coupled via a rotary mechanism of the central stalk subunits to proton translocation. In vivo, can only synthesize ATP although its ATP hydrolase activity can be activated artificially in vitro. Part of the complex F(0) domain. Part of the complex F(0) domain and the peripheric stalk, which acts as a stator to hold the catalytic alpha(3)beta(3) subcomplex and subunit a/ATP6 static relative to the rotary elements.</text>
</comment>
<dbReference type="AlphaFoldDB" id="A0A0K8RG43"/>
<keyword evidence="5 9" id="KW-0999">Mitochondrion inner membrane</keyword>
<dbReference type="InterPro" id="IPR013837">
    <property type="entry name" value="ATP_synth_F0_suB"/>
</dbReference>
<sequence>MLRVLAFKQLPRASRTLQLVPTAGSVRCTGTQSLTKDGREILHVPNEPPERDLVNFPRLKRPLLPGKVRMGVFPEEWFEFFYKKTGVTGPYLFGTGLLTYLYSKEILIMEHEFYSGITLIAMVVYAVKKFGPGISEYLDKEVDQEEADVDSFRQGNIDNLQEAIKNEERSQWQAQGQHMLFEAKRENVQLQLEAEFRRRQMTVYNEVKRRLDYHLEVQNITRRMQQKHMVDWIVNNVVKSITPQQEKDTLQKCIADLKGLAATA</sequence>
<keyword evidence="4 9" id="KW-0375">Hydrogen ion transport</keyword>
<evidence type="ECO:0000256" key="3">
    <source>
        <dbReference type="ARBA" id="ARBA00022547"/>
    </source>
</evidence>
<evidence type="ECO:0000256" key="2">
    <source>
        <dbReference type="ARBA" id="ARBA00022448"/>
    </source>
</evidence>
<dbReference type="PANTHER" id="PTHR12733:SF3">
    <property type="entry name" value="ATP SYNTHASE F(0) COMPLEX SUBUNIT B1, MITOCHONDRIAL"/>
    <property type="match status" value="1"/>
</dbReference>